<accession>A0ABR1F3J3</accession>
<reference evidence="11 12" key="1">
    <citation type="submission" date="2024-03" db="EMBL/GenBank/DDBJ databases">
        <title>Genome-scale model development and genomic sequencing of the oleaginous clade Lipomyces.</title>
        <authorList>
            <consortium name="Lawrence Berkeley National Laboratory"/>
            <person name="Czajka J.J."/>
            <person name="Han Y."/>
            <person name="Kim J."/>
            <person name="Mondo S.J."/>
            <person name="Hofstad B.A."/>
            <person name="Robles A."/>
            <person name="Haridas S."/>
            <person name="Riley R."/>
            <person name="LaButti K."/>
            <person name="Pangilinan J."/>
            <person name="Andreopoulos W."/>
            <person name="Lipzen A."/>
            <person name="Yan J."/>
            <person name="Wang M."/>
            <person name="Ng V."/>
            <person name="Grigoriev I.V."/>
            <person name="Spatafora J.W."/>
            <person name="Magnuson J.K."/>
            <person name="Baker S.E."/>
            <person name="Pomraning K.R."/>
        </authorList>
    </citation>
    <scope>NUCLEOTIDE SEQUENCE [LARGE SCALE GENOMIC DNA]</scope>
    <source>
        <strain evidence="11 12">Phaff 52-87</strain>
    </source>
</reference>
<dbReference type="Gene3D" id="3.40.367.20">
    <property type="match status" value="1"/>
</dbReference>
<gene>
    <name evidence="11" type="ORF">BZA70DRAFT_296184</name>
</gene>
<dbReference type="Pfam" id="PF00349">
    <property type="entry name" value="Hexokinase_1"/>
    <property type="match status" value="1"/>
</dbReference>
<evidence type="ECO:0000256" key="7">
    <source>
        <dbReference type="ARBA" id="ARBA00023152"/>
    </source>
</evidence>
<evidence type="ECO:0000256" key="4">
    <source>
        <dbReference type="ARBA" id="ARBA00022741"/>
    </source>
</evidence>
<evidence type="ECO:0000256" key="1">
    <source>
        <dbReference type="ARBA" id="ARBA00004888"/>
    </source>
</evidence>
<keyword evidence="5 8" id="KW-0418">Kinase</keyword>
<dbReference type="PANTHER" id="PTHR19443:SF30">
    <property type="entry name" value="GLUCOKINASE-1-RELATED"/>
    <property type="match status" value="1"/>
</dbReference>
<dbReference type="Pfam" id="PF03727">
    <property type="entry name" value="Hexokinase_2"/>
    <property type="match status" value="1"/>
</dbReference>
<evidence type="ECO:0000256" key="2">
    <source>
        <dbReference type="ARBA" id="ARBA00009225"/>
    </source>
</evidence>
<protein>
    <recommendedName>
        <fullName evidence="8">Phosphotransferase</fullName>
        <ecNumber evidence="8">2.7.1.-</ecNumber>
    </recommendedName>
</protein>
<evidence type="ECO:0000259" key="9">
    <source>
        <dbReference type="Pfam" id="PF00349"/>
    </source>
</evidence>
<dbReference type="InterPro" id="IPR022672">
    <property type="entry name" value="Hexokinase_N"/>
</dbReference>
<comment type="caution">
    <text evidence="11">The sequence shown here is derived from an EMBL/GenBank/DDBJ whole genome shotgun (WGS) entry which is preliminary data.</text>
</comment>
<dbReference type="Proteomes" id="UP001498771">
    <property type="component" value="Unassembled WGS sequence"/>
</dbReference>
<dbReference type="RefSeq" id="XP_064767439.1">
    <property type="nucleotide sequence ID" value="XM_064914517.1"/>
</dbReference>
<dbReference type="InterPro" id="IPR043129">
    <property type="entry name" value="ATPase_NBD"/>
</dbReference>
<dbReference type="PANTHER" id="PTHR19443">
    <property type="entry name" value="HEXOKINASE"/>
    <property type="match status" value="1"/>
</dbReference>
<evidence type="ECO:0000256" key="3">
    <source>
        <dbReference type="ARBA" id="ARBA00022679"/>
    </source>
</evidence>
<dbReference type="PROSITE" id="PS51748">
    <property type="entry name" value="HEXOKINASE_2"/>
    <property type="match status" value="1"/>
</dbReference>
<evidence type="ECO:0000313" key="12">
    <source>
        <dbReference type="Proteomes" id="UP001498771"/>
    </source>
</evidence>
<dbReference type="EC" id="2.7.1.-" evidence="8"/>
<dbReference type="InterPro" id="IPR022673">
    <property type="entry name" value="Hexokinase_C"/>
</dbReference>
<proteinExistence type="inferred from homology"/>
<dbReference type="PRINTS" id="PR00475">
    <property type="entry name" value="HEXOKINASE"/>
</dbReference>
<evidence type="ECO:0000313" key="11">
    <source>
        <dbReference type="EMBL" id="KAK7204406.1"/>
    </source>
</evidence>
<dbReference type="Gene3D" id="3.30.420.40">
    <property type="match status" value="1"/>
</dbReference>
<feature type="domain" description="Hexokinase N-terminal" evidence="9">
    <location>
        <begin position="10"/>
        <end position="208"/>
    </location>
</feature>
<dbReference type="GeneID" id="90040029"/>
<feature type="domain" description="Hexokinase C-terminal" evidence="10">
    <location>
        <begin position="218"/>
        <end position="460"/>
    </location>
</feature>
<evidence type="ECO:0000256" key="8">
    <source>
        <dbReference type="RuleBase" id="RU362007"/>
    </source>
</evidence>
<organism evidence="11 12">
    <name type="scientific">Myxozyma melibiosi</name>
    <dbReference type="NCBI Taxonomy" id="54550"/>
    <lineage>
        <taxon>Eukaryota</taxon>
        <taxon>Fungi</taxon>
        <taxon>Dikarya</taxon>
        <taxon>Ascomycota</taxon>
        <taxon>Saccharomycotina</taxon>
        <taxon>Lipomycetes</taxon>
        <taxon>Lipomycetales</taxon>
        <taxon>Lipomycetaceae</taxon>
        <taxon>Myxozyma</taxon>
    </lineage>
</organism>
<name>A0ABR1F3J3_9ASCO</name>
<dbReference type="EMBL" id="JBBJBU010000008">
    <property type="protein sequence ID" value="KAK7204406.1"/>
    <property type="molecule type" value="Genomic_DNA"/>
</dbReference>
<evidence type="ECO:0000259" key="10">
    <source>
        <dbReference type="Pfam" id="PF03727"/>
    </source>
</evidence>
<keyword evidence="7 8" id="KW-0324">Glycolysis</keyword>
<comment type="similarity">
    <text evidence="2 8">Belongs to the hexokinase family.</text>
</comment>
<comment type="pathway">
    <text evidence="1">Carbohydrate degradation; glycolysis; D-glyceraldehyde 3-phosphate and glycerone phosphate from D-glucose: step 1/4.</text>
</comment>
<dbReference type="InterPro" id="IPR019807">
    <property type="entry name" value="Hexokinase_BS"/>
</dbReference>
<evidence type="ECO:0000256" key="6">
    <source>
        <dbReference type="ARBA" id="ARBA00022840"/>
    </source>
</evidence>
<dbReference type="PROSITE" id="PS00378">
    <property type="entry name" value="HEXOKINASE_1"/>
    <property type="match status" value="1"/>
</dbReference>
<dbReference type="SUPFAM" id="SSF53067">
    <property type="entry name" value="Actin-like ATPase domain"/>
    <property type="match status" value="2"/>
</dbReference>
<keyword evidence="6 8" id="KW-0067">ATP-binding</keyword>
<keyword evidence="12" id="KW-1185">Reference proteome</keyword>
<keyword evidence="4 8" id="KW-0547">Nucleotide-binding</keyword>
<evidence type="ECO:0000256" key="5">
    <source>
        <dbReference type="ARBA" id="ARBA00022777"/>
    </source>
</evidence>
<keyword evidence="3 8" id="KW-0808">Transferase</keyword>
<sequence>MTSQSLSEAVAEIVDKFSISEQRLKSISDEFIRLSKLGLHHEGESMSMIPSYVTSIPNGKEKGTFLAVDLGGTNFRVCSVHLNGDNTYDLLQTKTSIPRELMVGTSKDLFAFLAKRVEEFIKTHLSEKFDEDSVDHQLKLGFTFSFPVNQTAINRGTLLRWTKGFDIKDTVGQDVCKLLQDELDALNLKVHVAALVNDTVGTLMSRSYSSPGQHSTLMGIIIGTGTNCAYVESLDAVVKLGESELASLAKTSNMMIINTEWGSFDTARAVIGSTEYDDSVDQRTPNKGMHLFEKRISGMFLGELLRVVLTDLRSKNLLFSSSSPQLETEWILDTSALSRIEADFSQNLIATRTLISTDLGLETTLEERKAIKTIVSAIGKRSAYLAGAVVAGILELTSALDKSAGVDIGMDGSVIEFYPGYESLMREAVSAVVGQEKEARVHIGIAKDGSGVGAALCAVVA</sequence>
<dbReference type="InterPro" id="IPR001312">
    <property type="entry name" value="Hexokinase"/>
</dbReference>